<organism evidence="2 3">
    <name type="scientific">Dryococelus australis</name>
    <dbReference type="NCBI Taxonomy" id="614101"/>
    <lineage>
        <taxon>Eukaryota</taxon>
        <taxon>Metazoa</taxon>
        <taxon>Ecdysozoa</taxon>
        <taxon>Arthropoda</taxon>
        <taxon>Hexapoda</taxon>
        <taxon>Insecta</taxon>
        <taxon>Pterygota</taxon>
        <taxon>Neoptera</taxon>
        <taxon>Polyneoptera</taxon>
        <taxon>Phasmatodea</taxon>
        <taxon>Verophasmatodea</taxon>
        <taxon>Anareolatae</taxon>
        <taxon>Phasmatidae</taxon>
        <taxon>Eurycanthinae</taxon>
        <taxon>Dryococelus</taxon>
    </lineage>
</organism>
<evidence type="ECO:0000313" key="2">
    <source>
        <dbReference type="EMBL" id="KAJ8877428.1"/>
    </source>
</evidence>
<evidence type="ECO:0000256" key="1">
    <source>
        <dbReference type="SAM" id="MobiDB-lite"/>
    </source>
</evidence>
<evidence type="ECO:0000313" key="3">
    <source>
        <dbReference type="Proteomes" id="UP001159363"/>
    </source>
</evidence>
<comment type="caution">
    <text evidence="2">The sequence shown here is derived from an EMBL/GenBank/DDBJ whole genome shotgun (WGS) entry which is preliminary data.</text>
</comment>
<dbReference type="EMBL" id="JARBHB010000008">
    <property type="protein sequence ID" value="KAJ8877428.1"/>
    <property type="molecule type" value="Genomic_DNA"/>
</dbReference>
<accession>A0ABQ9GZF8</accession>
<gene>
    <name evidence="2" type="ORF">PR048_021882</name>
</gene>
<feature type="region of interest" description="Disordered" evidence="1">
    <location>
        <begin position="308"/>
        <end position="328"/>
    </location>
</feature>
<dbReference type="Proteomes" id="UP001159363">
    <property type="component" value="Chromosome 7"/>
</dbReference>
<name>A0ABQ9GZF8_9NEOP</name>
<feature type="region of interest" description="Disordered" evidence="1">
    <location>
        <begin position="447"/>
        <end position="471"/>
    </location>
</feature>
<keyword evidence="3" id="KW-1185">Reference proteome</keyword>
<sequence length="778" mass="85902">MVPTPSVPRSISLMHAQVFDFFPVGRVWQELYRDPQNSPVYTAFEIRWVSPNVRLDSSIGNPPLEVRACIVQTMNIGISCSRLTCPGIRTQSLPHPRSVAHQPTAPRKVGSRLKVQYRRAYSFTLHSSRCLVLNDCSVMKTSNTFSTWRPVAAPAYLQLLSAFEAEERGSDRGDNATRIKCAIAVKREGLNWSAVFSSHCVYLWDFHRAVSWPPDHRGPRGKDAETPRPAAAAVTNLGRAGGETKEATGCLIDLDELAGPDWSRGACSGSRFTQSEYASHCSLLALTHLHNELTSFVRGASVAERLARPPSTKANWAQSPTGSPDFRKWESCRTLPLVGGSSRGAPVSLAPSFRRRTIFTSITLNGSQNLARQERKMWNERDKRERKGRKRENERERKGGSEKENLKSKLDGMRVREKDRCGGGNGEVLVALNTEVFRADEYEVSRNATAGKRNKPEKTHRPTASSGTIHTCKNPDGEWTVYVNKRELVVLTVAVLFVAGEQPEAVTSDSSLRNVNKGPVPAPRSGASSRVWTWLTLRSQTSTAPCQIGPSNPGTPVQNHYTVDEAYAAVGEALYAELDRESAHSPAYQNTGYNGSDLEPDLAVSSAPSSAYYSDLSCPDRTYEAIGMVHVASAGWEGGDAVQRRTQPTRLAAITETTSVPSDYPVCLPPRQTGFNPRWVTGFSYVGIVPDDVAGRRTFSGISRFPSPFIPALLHTHLNYPYGPFLKKCINSMWHGLHKWTEDLCRDVKPRCLNSCSKFPGISRCRILDANGSLHHVP</sequence>
<protein>
    <submittedName>
        <fullName evidence="2">Uncharacterized protein</fullName>
    </submittedName>
</protein>
<feature type="region of interest" description="Disordered" evidence="1">
    <location>
        <begin position="373"/>
        <end position="421"/>
    </location>
</feature>
<reference evidence="2 3" key="1">
    <citation type="submission" date="2023-02" db="EMBL/GenBank/DDBJ databases">
        <title>LHISI_Scaffold_Assembly.</title>
        <authorList>
            <person name="Stuart O.P."/>
            <person name="Cleave R."/>
            <person name="Magrath M.J.L."/>
            <person name="Mikheyev A.S."/>
        </authorList>
    </citation>
    <scope>NUCLEOTIDE SEQUENCE [LARGE SCALE GENOMIC DNA]</scope>
    <source>
        <strain evidence="2">Daus_M_001</strain>
        <tissue evidence="2">Leg muscle</tissue>
    </source>
</reference>
<proteinExistence type="predicted"/>
<feature type="compositionally biased region" description="Polar residues" evidence="1">
    <location>
        <begin position="462"/>
        <end position="471"/>
    </location>
</feature>
<feature type="compositionally biased region" description="Polar residues" evidence="1">
    <location>
        <begin position="312"/>
        <end position="322"/>
    </location>
</feature>